<feature type="region of interest" description="Disordered" evidence="1">
    <location>
        <begin position="1"/>
        <end position="67"/>
    </location>
</feature>
<dbReference type="RefSeq" id="NP_001337938.2">
    <property type="nucleotide sequence ID" value="NM_001351009.2"/>
</dbReference>
<evidence type="ECO:0000313" key="6">
    <source>
        <dbReference type="Proteomes" id="UP000007305"/>
    </source>
</evidence>
<dbReference type="PaxDb" id="4577-GRMZM2G039583_P02"/>
<dbReference type="Gramene" id="Zm00001eb328520_T002">
    <property type="protein sequence ID" value="Zm00001eb328520_P002"/>
    <property type="gene ID" value="Zm00001eb328520"/>
</dbReference>
<accession>A0A1D6IKM1</accession>
<evidence type="ECO:0000313" key="4">
    <source>
        <dbReference type="EMBL" id="ONM59949.1"/>
    </source>
</evidence>
<sequence length="382" mass="40770">MTGAPAPAAAPGAEATAAASPAGERDEQASTSSRATTGSPAAPGRPEAPSVAGTGRDGGGGPAGGDERALLVVTTMPPAGATAVGVAAPGVPVAETETTTWARWTSMSSVPWARLVFGLLLLVLLGFAFFKWGLPFLSEKVIMPIIEWEAKSFGLPVLAVVIVVSLAVFPVVLLPSGPPMWLTGIVFGYGFGFLIIMVGVTIGMSIPYWIGLLFRDRLNLWLEKKWPRQIALIKLVGQGSWFQQFRVAALLRISPFPYALFNYAVTVTEMKFVPYIWGSVIGMVPDVFINIYSGRLIRTLAELNYRKHRMTAVEIAYNAISVIVTVVFAIVFTVYARRALDNMEQSEVACAEPVVGDPAGSTESRDHLQGCSTARSVPIDVV</sequence>
<dbReference type="InterPro" id="IPR032816">
    <property type="entry name" value="VTT_dom"/>
</dbReference>
<feature type="transmembrane region" description="Helical" evidence="2">
    <location>
        <begin position="186"/>
        <end position="210"/>
    </location>
</feature>
<keyword evidence="2" id="KW-0812">Transmembrane</keyword>
<feature type="transmembrane region" description="Helical" evidence="2">
    <location>
        <begin position="275"/>
        <end position="294"/>
    </location>
</feature>
<feature type="compositionally biased region" description="Polar residues" evidence="1">
    <location>
        <begin position="29"/>
        <end position="39"/>
    </location>
</feature>
<dbReference type="EnsemblPlants" id="Zm00001eb328520_T002">
    <property type="protein sequence ID" value="Zm00001eb328520_P002"/>
    <property type="gene ID" value="Zm00001eb328520"/>
</dbReference>
<dbReference type="KEGG" id="zma:100272748"/>
<reference evidence="5" key="2">
    <citation type="submission" date="2019-07" db="EMBL/GenBank/DDBJ databases">
        <authorList>
            <person name="Seetharam A."/>
            <person name="Woodhouse M."/>
            <person name="Cannon E."/>
        </authorList>
    </citation>
    <scope>NUCLEOTIDE SEQUENCE [LARGE SCALE GENOMIC DNA]</scope>
    <source>
        <strain evidence="5">cv. B73</strain>
    </source>
</reference>
<name>A0A1D6IKM1_MAIZE</name>
<keyword evidence="6" id="KW-1185">Reference proteome</keyword>
<feature type="compositionally biased region" description="Low complexity" evidence="1">
    <location>
        <begin position="1"/>
        <end position="22"/>
    </location>
</feature>
<feature type="transmembrane region" description="Helical" evidence="2">
    <location>
        <begin position="112"/>
        <end position="133"/>
    </location>
</feature>
<reference evidence="5" key="3">
    <citation type="submission" date="2021-05" db="UniProtKB">
        <authorList>
            <consortium name="EnsemblPlants"/>
        </authorList>
    </citation>
    <scope>IDENTIFICATION</scope>
    <source>
        <strain evidence="5">cv. B73</strain>
    </source>
</reference>
<dbReference type="Proteomes" id="UP000007305">
    <property type="component" value="Chromosome 7"/>
</dbReference>
<dbReference type="eggNOG" id="ENOG502QS48">
    <property type="taxonomic scope" value="Eukaryota"/>
</dbReference>
<organism evidence="4">
    <name type="scientific">Zea mays</name>
    <name type="common">Maize</name>
    <dbReference type="NCBI Taxonomy" id="4577"/>
    <lineage>
        <taxon>Eukaryota</taxon>
        <taxon>Viridiplantae</taxon>
        <taxon>Streptophyta</taxon>
        <taxon>Embryophyta</taxon>
        <taxon>Tracheophyta</taxon>
        <taxon>Spermatophyta</taxon>
        <taxon>Magnoliopsida</taxon>
        <taxon>Liliopsida</taxon>
        <taxon>Poales</taxon>
        <taxon>Poaceae</taxon>
        <taxon>PACMAD clade</taxon>
        <taxon>Panicoideae</taxon>
        <taxon>Andropogonodae</taxon>
        <taxon>Andropogoneae</taxon>
        <taxon>Tripsacinae</taxon>
        <taxon>Zea</taxon>
    </lineage>
</organism>
<dbReference type="PANTHER" id="PTHR46431:SF2">
    <property type="entry name" value="OS07G0634000 PROTEIN"/>
    <property type="match status" value="1"/>
</dbReference>
<keyword evidence="7" id="KW-1267">Proteomics identification</keyword>
<dbReference type="EMBL" id="CM007650">
    <property type="protein sequence ID" value="ONM59949.1"/>
    <property type="molecule type" value="Genomic_DNA"/>
</dbReference>
<gene>
    <name evidence="5" type="primary">LOC100272748</name>
    <name evidence="4" type="ORF">ZEAMMB73_Zm00001d022250</name>
</gene>
<dbReference type="PANTHER" id="PTHR46431">
    <property type="entry name" value="EXPRESSED PROTEIN"/>
    <property type="match status" value="1"/>
</dbReference>
<evidence type="ECO:0000256" key="1">
    <source>
        <dbReference type="SAM" id="MobiDB-lite"/>
    </source>
</evidence>
<feature type="transmembrane region" description="Helical" evidence="2">
    <location>
        <begin position="315"/>
        <end position="336"/>
    </location>
</feature>
<reference evidence="4 6" key="1">
    <citation type="submission" date="2015-12" db="EMBL/GenBank/DDBJ databases">
        <title>Update maize B73 reference genome by single molecule sequencing technologies.</title>
        <authorList>
            <consortium name="Maize Genome Sequencing Project"/>
            <person name="Ware D."/>
        </authorList>
    </citation>
    <scope>NUCLEOTIDE SEQUENCE [LARGE SCALE GENOMIC DNA]</scope>
    <source>
        <strain evidence="6">cv. B73</strain>
        <tissue evidence="4">Seedling</tissue>
    </source>
</reference>
<keyword evidence="2" id="KW-0472">Membrane</keyword>
<evidence type="ECO:0000313" key="5">
    <source>
        <dbReference type="EnsemblPlants" id="Zm00001eb328520_P002"/>
    </source>
</evidence>
<protein>
    <submittedName>
        <fullName evidence="4">SNARE associated Golgi protein family</fullName>
    </submittedName>
</protein>
<feature type="transmembrane region" description="Helical" evidence="2">
    <location>
        <begin position="153"/>
        <end position="174"/>
    </location>
</feature>
<dbReference type="OrthoDB" id="202840at2759"/>
<dbReference type="AlphaFoldDB" id="A0A1D6IKM1"/>
<keyword evidence="2" id="KW-1133">Transmembrane helix</keyword>
<feature type="domain" description="VTT" evidence="3">
    <location>
        <begin position="175"/>
        <end position="295"/>
    </location>
</feature>
<dbReference type="Pfam" id="PF09335">
    <property type="entry name" value="VTT_dom"/>
    <property type="match status" value="1"/>
</dbReference>
<feature type="compositionally biased region" description="Gly residues" evidence="1">
    <location>
        <begin position="55"/>
        <end position="64"/>
    </location>
</feature>
<evidence type="ECO:0000256" key="2">
    <source>
        <dbReference type="SAM" id="Phobius"/>
    </source>
</evidence>
<dbReference type="GeneID" id="100272748"/>
<proteinExistence type="evidence at protein level"/>
<evidence type="ECO:0000259" key="3">
    <source>
        <dbReference type="Pfam" id="PF09335"/>
    </source>
</evidence>
<dbReference type="ExpressionAtlas" id="A0A1D6IKM1">
    <property type="expression patterns" value="baseline and differential"/>
</dbReference>
<evidence type="ECO:0007829" key="7">
    <source>
        <dbReference type="PeptideAtlas" id="A0A1D6IKM1"/>
    </source>
</evidence>